<reference evidence="13 14" key="1">
    <citation type="submission" date="2019-03" db="EMBL/GenBank/DDBJ databases">
        <title>Genomic Encyclopedia of Type Strains, Phase IV (KMG-IV): sequencing the most valuable type-strain genomes for metagenomic binning, comparative biology and taxonomic classification.</title>
        <authorList>
            <person name="Goeker M."/>
        </authorList>
    </citation>
    <scope>NUCLEOTIDE SEQUENCE [LARGE SCALE GENOMIC DNA]</scope>
    <source>
        <strain evidence="13 14">DSM 45934</strain>
    </source>
</reference>
<evidence type="ECO:0000256" key="7">
    <source>
        <dbReference type="ARBA" id="ARBA00022958"/>
    </source>
</evidence>
<dbReference type="Pfam" id="PF06736">
    <property type="entry name" value="TMEM175"/>
    <property type="match status" value="1"/>
</dbReference>
<evidence type="ECO:0000256" key="2">
    <source>
        <dbReference type="ARBA" id="ARBA00006920"/>
    </source>
</evidence>
<evidence type="ECO:0000256" key="11">
    <source>
        <dbReference type="ARBA" id="ARBA00023303"/>
    </source>
</evidence>
<keyword evidence="8" id="KW-1133">Transmembrane helix</keyword>
<keyword evidence="6" id="KW-0631">Potassium channel</keyword>
<dbReference type="EMBL" id="SLWS01000004">
    <property type="protein sequence ID" value="TCO59845.1"/>
    <property type="molecule type" value="Genomic_DNA"/>
</dbReference>
<keyword evidence="11" id="KW-0407">Ion channel</keyword>
<evidence type="ECO:0000256" key="8">
    <source>
        <dbReference type="ARBA" id="ARBA00022989"/>
    </source>
</evidence>
<keyword evidence="10" id="KW-0472">Membrane</keyword>
<dbReference type="Proteomes" id="UP000295680">
    <property type="component" value="Unassembled WGS sequence"/>
</dbReference>
<keyword evidence="14" id="KW-1185">Reference proteome</keyword>
<gene>
    <name evidence="13" type="ORF">EV192_104688</name>
</gene>
<protein>
    <submittedName>
        <fullName evidence="13">Uncharacterized protein DUF1211</fullName>
    </submittedName>
</protein>
<comment type="caution">
    <text evidence="13">The sequence shown here is derived from an EMBL/GenBank/DDBJ whole genome shotgun (WGS) entry which is preliminary data.</text>
</comment>
<evidence type="ECO:0000256" key="5">
    <source>
        <dbReference type="ARBA" id="ARBA00022692"/>
    </source>
</evidence>
<comment type="similarity">
    <text evidence="2">Belongs to the TMEM175 family.</text>
</comment>
<keyword evidence="5" id="KW-0812">Transmembrane</keyword>
<proteinExistence type="inferred from homology"/>
<dbReference type="GO" id="GO:0016020">
    <property type="term" value="C:membrane"/>
    <property type="evidence" value="ECO:0007669"/>
    <property type="project" value="UniProtKB-SubCell"/>
</dbReference>
<evidence type="ECO:0000256" key="3">
    <source>
        <dbReference type="ARBA" id="ARBA00022448"/>
    </source>
</evidence>
<accession>A0A4R2K0K2</accession>
<evidence type="ECO:0000256" key="9">
    <source>
        <dbReference type="ARBA" id="ARBA00023065"/>
    </source>
</evidence>
<evidence type="ECO:0000256" key="6">
    <source>
        <dbReference type="ARBA" id="ARBA00022826"/>
    </source>
</evidence>
<evidence type="ECO:0000256" key="1">
    <source>
        <dbReference type="ARBA" id="ARBA00004141"/>
    </source>
</evidence>
<keyword evidence="4" id="KW-0633">Potassium transport</keyword>
<comment type="catalytic activity">
    <reaction evidence="12">
        <text>K(+)(in) = K(+)(out)</text>
        <dbReference type="Rhea" id="RHEA:29463"/>
        <dbReference type="ChEBI" id="CHEBI:29103"/>
    </reaction>
</comment>
<evidence type="ECO:0000256" key="4">
    <source>
        <dbReference type="ARBA" id="ARBA00022538"/>
    </source>
</evidence>
<evidence type="ECO:0000256" key="10">
    <source>
        <dbReference type="ARBA" id="ARBA00023136"/>
    </source>
</evidence>
<keyword evidence="9" id="KW-0406">Ion transport</keyword>
<dbReference type="RefSeq" id="WP_424923368.1">
    <property type="nucleotide sequence ID" value="NZ_SLWS01000004.1"/>
</dbReference>
<evidence type="ECO:0000256" key="12">
    <source>
        <dbReference type="ARBA" id="ARBA00034430"/>
    </source>
</evidence>
<name>A0A4R2K0K2_9PSEU</name>
<keyword evidence="3" id="KW-0813">Transport</keyword>
<sequence length="77" mass="9038">MATAIGFDRTPFHWRAHHEIFRYVHTVSGRLTGLTLVWLFMQVLMPFATRVITADGALPSRFSCTRSCRCWRPRRSR</sequence>
<keyword evidence="7" id="KW-0630">Potassium</keyword>
<comment type="subcellular location">
    <subcellularLocation>
        <location evidence="1">Membrane</location>
        <topology evidence="1">Multi-pass membrane protein</topology>
    </subcellularLocation>
</comment>
<dbReference type="AlphaFoldDB" id="A0A4R2K0K2"/>
<dbReference type="GO" id="GO:0005267">
    <property type="term" value="F:potassium channel activity"/>
    <property type="evidence" value="ECO:0007669"/>
    <property type="project" value="UniProtKB-KW"/>
</dbReference>
<dbReference type="InterPro" id="IPR010617">
    <property type="entry name" value="TMEM175-like"/>
</dbReference>
<evidence type="ECO:0000313" key="14">
    <source>
        <dbReference type="Proteomes" id="UP000295680"/>
    </source>
</evidence>
<organism evidence="13 14">
    <name type="scientific">Actinocrispum wychmicini</name>
    <dbReference type="NCBI Taxonomy" id="1213861"/>
    <lineage>
        <taxon>Bacteria</taxon>
        <taxon>Bacillati</taxon>
        <taxon>Actinomycetota</taxon>
        <taxon>Actinomycetes</taxon>
        <taxon>Pseudonocardiales</taxon>
        <taxon>Pseudonocardiaceae</taxon>
        <taxon>Actinocrispum</taxon>
    </lineage>
</organism>
<evidence type="ECO:0000313" key="13">
    <source>
        <dbReference type="EMBL" id="TCO59845.1"/>
    </source>
</evidence>
<dbReference type="GO" id="GO:0015252">
    <property type="term" value="F:proton channel activity"/>
    <property type="evidence" value="ECO:0007669"/>
    <property type="project" value="InterPro"/>
</dbReference>